<evidence type="ECO:0000259" key="1">
    <source>
        <dbReference type="PROSITE" id="PS50146"/>
    </source>
</evidence>
<organism evidence="2">
    <name type="scientific">seawater metagenome</name>
    <dbReference type="NCBI Taxonomy" id="1561972"/>
    <lineage>
        <taxon>unclassified sequences</taxon>
        <taxon>metagenomes</taxon>
        <taxon>ecological metagenomes</taxon>
    </lineage>
</organism>
<dbReference type="GO" id="GO:0001727">
    <property type="term" value="F:lipid kinase activity"/>
    <property type="evidence" value="ECO:0007669"/>
    <property type="project" value="UniProtKB-ARBA"/>
</dbReference>
<dbReference type="GO" id="GO:0046512">
    <property type="term" value="P:sphingosine biosynthetic process"/>
    <property type="evidence" value="ECO:0007669"/>
    <property type="project" value="TreeGrafter"/>
</dbReference>
<dbReference type="InterPro" id="IPR050187">
    <property type="entry name" value="Lipid_Phosphate_FormReg"/>
</dbReference>
<dbReference type="AlphaFoldDB" id="A0A5E8CG49"/>
<dbReference type="SUPFAM" id="SSF111331">
    <property type="entry name" value="NAD kinase/diacylglycerol kinase-like"/>
    <property type="match status" value="1"/>
</dbReference>
<keyword evidence="2" id="KW-0418">Kinase</keyword>
<dbReference type="Gene3D" id="3.40.50.10330">
    <property type="entry name" value="Probable inorganic polyphosphate/atp-NAD kinase, domain 1"/>
    <property type="match status" value="1"/>
</dbReference>
<dbReference type="Pfam" id="PF00781">
    <property type="entry name" value="DAGK_cat"/>
    <property type="match status" value="1"/>
</dbReference>
<keyword evidence="2" id="KW-0808">Transferase</keyword>
<dbReference type="GO" id="GO:0016773">
    <property type="term" value="F:phosphotransferase activity, alcohol group as acceptor"/>
    <property type="evidence" value="ECO:0007669"/>
    <property type="project" value="UniProtKB-ARBA"/>
</dbReference>
<dbReference type="PROSITE" id="PS50146">
    <property type="entry name" value="DAGK"/>
    <property type="match status" value="1"/>
</dbReference>
<dbReference type="InterPro" id="IPR016064">
    <property type="entry name" value="NAD/diacylglycerol_kinase_sf"/>
</dbReference>
<dbReference type="GO" id="GO:0016020">
    <property type="term" value="C:membrane"/>
    <property type="evidence" value="ECO:0007669"/>
    <property type="project" value="TreeGrafter"/>
</dbReference>
<sequence>MYKNIYILNPTSGRSKSQDIFNKVKHVVKKEELVLTTTEKDQAYKVLSKINLTNIDNIIGIGGDGTIKEIVEAVLENESKKNTLSIGHIPAGTGNGLASSILFLNHKPYNLDNSIKPITNNEKKIQEIDIACVKTEKNQYHSFLSLNVGFISDLDILTEFLRFLGSFRYYLGAVWCLIWMKTFKITLNYLLDNDEWKKIDDEFIVLWACNLSHPSFDVFISPEIKFDDGYHHILLLRKDISRWEMLMLLLNLDKGTVLNHPKALYIKTKKYEVKIKSKDAIVSIDGEKVEDMDYKIEILNKRLNILI</sequence>
<evidence type="ECO:0000313" key="2">
    <source>
        <dbReference type="EMBL" id="VVU94423.1"/>
    </source>
</evidence>
<reference evidence="2" key="1">
    <citation type="submission" date="2019-09" db="EMBL/GenBank/DDBJ databases">
        <authorList>
            <person name="Needham M D."/>
        </authorList>
    </citation>
    <scope>NUCLEOTIDE SEQUENCE</scope>
</reference>
<dbReference type="PANTHER" id="PTHR12358:SF31">
    <property type="entry name" value="ACYLGLYCEROL KINASE, MITOCHONDRIAL"/>
    <property type="match status" value="1"/>
</dbReference>
<dbReference type="PANTHER" id="PTHR12358">
    <property type="entry name" value="SPHINGOSINE KINASE"/>
    <property type="match status" value="1"/>
</dbReference>
<dbReference type="EMBL" id="CABVLZ010000001">
    <property type="protein sequence ID" value="VVU94423.1"/>
    <property type="molecule type" value="Genomic_DNA"/>
</dbReference>
<protein>
    <submittedName>
        <fullName evidence="2">Diacylglycerol kinase catalytic domain</fullName>
    </submittedName>
</protein>
<accession>A0A5E8CG49</accession>
<proteinExistence type="predicted"/>
<dbReference type="GO" id="GO:0005524">
    <property type="term" value="F:ATP binding"/>
    <property type="evidence" value="ECO:0007669"/>
    <property type="project" value="UniProtKB-KW"/>
</dbReference>
<gene>
    <name evidence="2" type="ORF">CPAV1605_145</name>
</gene>
<name>A0A5E8CG49_9ZZZZ</name>
<dbReference type="Gene3D" id="2.60.200.40">
    <property type="match status" value="2"/>
</dbReference>
<dbReference type="InterPro" id="IPR001206">
    <property type="entry name" value="Diacylglycerol_kinase_cat_dom"/>
</dbReference>
<feature type="domain" description="DAGKc" evidence="1">
    <location>
        <begin position="1"/>
        <end position="137"/>
    </location>
</feature>
<dbReference type="InterPro" id="IPR017438">
    <property type="entry name" value="ATP-NAD_kinase_N"/>
</dbReference>
<dbReference type="GO" id="GO:0005737">
    <property type="term" value="C:cytoplasm"/>
    <property type="evidence" value="ECO:0007669"/>
    <property type="project" value="TreeGrafter"/>
</dbReference>
<dbReference type="SMART" id="SM00046">
    <property type="entry name" value="DAGKc"/>
    <property type="match status" value="1"/>
</dbReference>